<accession>A0A498JIM3</accession>
<dbReference type="AlphaFoldDB" id="A0A498JIM3"/>
<comment type="caution">
    <text evidence="1">The sequence shown here is derived from an EMBL/GenBank/DDBJ whole genome shotgun (WGS) entry which is preliminary data.</text>
</comment>
<keyword evidence="2" id="KW-1185">Reference proteome</keyword>
<dbReference type="Proteomes" id="UP000290289">
    <property type="component" value="Chromosome 7"/>
</dbReference>
<sequence>MVALEFSSNNFINFYLPPKFDSCPGSSCENWCGICRYDFPIINLGTGGQEFSLQFRVVHQDFYLKLIKNFHDDNNLVMEFKIGHTRKQMITIVLTEVVETYAKFQLHDPGLVDFKNASTNKRLSERIDLLKGPNFSQSAKTANERTFEFSMNGQMIPQSQQNNGMTLKLLQM</sequence>
<dbReference type="EMBL" id="RDQH01000333">
    <property type="protein sequence ID" value="RXH93532.1"/>
    <property type="molecule type" value="Genomic_DNA"/>
</dbReference>
<evidence type="ECO:0000313" key="2">
    <source>
        <dbReference type="Proteomes" id="UP000290289"/>
    </source>
</evidence>
<name>A0A498JIM3_MALDO</name>
<organism evidence="1 2">
    <name type="scientific">Malus domestica</name>
    <name type="common">Apple</name>
    <name type="synonym">Pyrus malus</name>
    <dbReference type="NCBI Taxonomy" id="3750"/>
    <lineage>
        <taxon>Eukaryota</taxon>
        <taxon>Viridiplantae</taxon>
        <taxon>Streptophyta</taxon>
        <taxon>Embryophyta</taxon>
        <taxon>Tracheophyta</taxon>
        <taxon>Spermatophyta</taxon>
        <taxon>Magnoliopsida</taxon>
        <taxon>eudicotyledons</taxon>
        <taxon>Gunneridae</taxon>
        <taxon>Pentapetalae</taxon>
        <taxon>rosids</taxon>
        <taxon>fabids</taxon>
        <taxon>Rosales</taxon>
        <taxon>Rosaceae</taxon>
        <taxon>Amygdaloideae</taxon>
        <taxon>Maleae</taxon>
        <taxon>Malus</taxon>
    </lineage>
</organism>
<reference evidence="1 2" key="1">
    <citation type="submission" date="2018-10" db="EMBL/GenBank/DDBJ databases">
        <title>A high-quality apple genome assembly.</title>
        <authorList>
            <person name="Hu J."/>
        </authorList>
    </citation>
    <scope>NUCLEOTIDE SEQUENCE [LARGE SCALE GENOMIC DNA]</scope>
    <source>
        <strain evidence="2">cv. HFTH1</strain>
        <tissue evidence="1">Young leaf</tissue>
    </source>
</reference>
<protein>
    <submittedName>
        <fullName evidence="1">Uncharacterized protein</fullName>
    </submittedName>
</protein>
<gene>
    <name evidence="1" type="ORF">DVH24_014108</name>
</gene>
<proteinExistence type="predicted"/>
<evidence type="ECO:0000313" key="1">
    <source>
        <dbReference type="EMBL" id="RXH93532.1"/>
    </source>
</evidence>